<dbReference type="SUPFAM" id="SSF52540">
    <property type="entry name" value="P-loop containing nucleoside triphosphate hydrolases"/>
    <property type="match status" value="1"/>
</dbReference>
<keyword evidence="4 6" id="KW-0067">ATP-binding</keyword>
<dbReference type="Pfam" id="PF00005">
    <property type="entry name" value="ABC_tran"/>
    <property type="match status" value="1"/>
</dbReference>
<dbReference type="SMART" id="SM00382">
    <property type="entry name" value="AAA"/>
    <property type="match status" value="1"/>
</dbReference>
<sequence length="313" mass="33890">MPSIDISNVTKRYGTETALDGLSLSVERGEIYGFLGPNGAGKSTTINLLLDFIRPTTGEVRVFDLDAQADSLEIRQRTGILPEGAELYERLTGRQHVEFAIESKGADDDPDELIERVGLSPDAAAKKAGGYSKGMAQRLTFATALVGEPDLLILDEPSTGLDPNGARRMREIIREENERGATVFFSSHVLGQVEAVCDRVGILRDGDLITEDTVEGLRDSMPDQTRLRVTLDRIPDDSDAALAAVEAIDGVSSVTPEGRSLVVACEDRAKTEVLHVVEEYGVTVEDFETDESSLEDLFVAYTTGADGGREVVR</sequence>
<dbReference type="InterPro" id="IPR027417">
    <property type="entry name" value="P-loop_NTPase"/>
</dbReference>
<keyword evidence="3" id="KW-0547">Nucleotide-binding</keyword>
<name>A0AAF0T365_9EURY</name>
<dbReference type="Pfam" id="PF13732">
    <property type="entry name" value="DrrA1-3_C"/>
    <property type="match status" value="1"/>
</dbReference>
<protein>
    <submittedName>
        <fullName evidence="6">ABC transporter ATP-binding protein</fullName>
    </submittedName>
</protein>
<dbReference type="Gene3D" id="3.40.50.300">
    <property type="entry name" value="P-loop containing nucleotide triphosphate hydrolases"/>
    <property type="match status" value="1"/>
</dbReference>
<dbReference type="Proteomes" id="UP001224926">
    <property type="component" value="Chromosome"/>
</dbReference>
<dbReference type="InterPro" id="IPR025302">
    <property type="entry name" value="DrrA1/2-like_C"/>
</dbReference>
<dbReference type="GeneID" id="39861981"/>
<dbReference type="InterPro" id="IPR003593">
    <property type="entry name" value="AAA+_ATPase"/>
</dbReference>
<dbReference type="PANTHER" id="PTHR43335">
    <property type="entry name" value="ABC TRANSPORTER, ATP-BINDING PROTEIN"/>
    <property type="match status" value="1"/>
</dbReference>
<dbReference type="PROSITE" id="PS00211">
    <property type="entry name" value="ABC_TRANSPORTER_1"/>
    <property type="match status" value="1"/>
</dbReference>
<reference evidence="6 7" key="1">
    <citation type="submission" date="2022-07" db="EMBL/GenBank/DDBJ databases">
        <title>Two temperate virus in Haloterrigena jeotgali A29.</title>
        <authorList>
            <person name="Deng X."/>
        </authorList>
    </citation>
    <scope>NUCLEOTIDE SEQUENCE [LARGE SCALE GENOMIC DNA]</scope>
    <source>
        <strain evidence="6 7">A29</strain>
    </source>
</reference>
<evidence type="ECO:0000256" key="1">
    <source>
        <dbReference type="ARBA" id="ARBA00005417"/>
    </source>
</evidence>
<feature type="domain" description="ABC transporter" evidence="5">
    <location>
        <begin position="4"/>
        <end position="230"/>
    </location>
</feature>
<dbReference type="InterPro" id="IPR017871">
    <property type="entry name" value="ABC_transporter-like_CS"/>
</dbReference>
<dbReference type="InterPro" id="IPR003439">
    <property type="entry name" value="ABC_transporter-like_ATP-bd"/>
</dbReference>
<dbReference type="PANTHER" id="PTHR43335:SF4">
    <property type="entry name" value="ABC TRANSPORTER, ATP-BINDING PROTEIN"/>
    <property type="match status" value="1"/>
</dbReference>
<keyword evidence="2" id="KW-0813">Transport</keyword>
<keyword evidence="7" id="KW-1185">Reference proteome</keyword>
<evidence type="ECO:0000259" key="5">
    <source>
        <dbReference type="PROSITE" id="PS50893"/>
    </source>
</evidence>
<accession>A0AAF0T365</accession>
<proteinExistence type="inferred from homology"/>
<gene>
    <name evidence="6" type="ORF">NP511_10175</name>
</gene>
<dbReference type="PROSITE" id="PS50893">
    <property type="entry name" value="ABC_TRANSPORTER_2"/>
    <property type="match status" value="1"/>
</dbReference>
<dbReference type="GO" id="GO:0005524">
    <property type="term" value="F:ATP binding"/>
    <property type="evidence" value="ECO:0007669"/>
    <property type="project" value="UniProtKB-KW"/>
</dbReference>
<dbReference type="EMBL" id="CP101873">
    <property type="protein sequence ID" value="WMT09975.1"/>
    <property type="molecule type" value="Genomic_DNA"/>
</dbReference>
<dbReference type="RefSeq" id="WP_084158268.1">
    <property type="nucleotide sequence ID" value="NZ_CP101873.1"/>
</dbReference>
<evidence type="ECO:0000313" key="7">
    <source>
        <dbReference type="Proteomes" id="UP001224926"/>
    </source>
</evidence>
<evidence type="ECO:0000256" key="4">
    <source>
        <dbReference type="ARBA" id="ARBA00022840"/>
    </source>
</evidence>
<comment type="similarity">
    <text evidence="1">Belongs to the ABC transporter superfamily.</text>
</comment>
<dbReference type="CDD" id="cd03230">
    <property type="entry name" value="ABC_DR_subfamily_A"/>
    <property type="match status" value="1"/>
</dbReference>
<evidence type="ECO:0000256" key="2">
    <source>
        <dbReference type="ARBA" id="ARBA00022448"/>
    </source>
</evidence>
<evidence type="ECO:0000256" key="3">
    <source>
        <dbReference type="ARBA" id="ARBA00022741"/>
    </source>
</evidence>
<evidence type="ECO:0000313" key="6">
    <source>
        <dbReference type="EMBL" id="WMT09975.1"/>
    </source>
</evidence>
<organism evidence="6 7">
    <name type="scientific">Natrinema thermotolerans</name>
    <dbReference type="NCBI Taxonomy" id="121872"/>
    <lineage>
        <taxon>Archaea</taxon>
        <taxon>Methanobacteriati</taxon>
        <taxon>Methanobacteriota</taxon>
        <taxon>Stenosarchaea group</taxon>
        <taxon>Halobacteria</taxon>
        <taxon>Halobacteriales</taxon>
        <taxon>Natrialbaceae</taxon>
        <taxon>Natrinema</taxon>
    </lineage>
</organism>
<dbReference type="GO" id="GO:0016887">
    <property type="term" value="F:ATP hydrolysis activity"/>
    <property type="evidence" value="ECO:0007669"/>
    <property type="project" value="InterPro"/>
</dbReference>
<dbReference type="AlphaFoldDB" id="A0AAF0T365"/>